<evidence type="ECO:0000313" key="4">
    <source>
        <dbReference type="EMBL" id="SFS40543.1"/>
    </source>
</evidence>
<evidence type="ECO:0000259" key="2">
    <source>
        <dbReference type="Pfam" id="PF00501"/>
    </source>
</evidence>
<dbReference type="Proteomes" id="UP000199312">
    <property type="component" value="Unassembled WGS sequence"/>
</dbReference>
<comment type="similarity">
    <text evidence="1">Belongs to the ATP-dependent AMP-binding enzyme family.</text>
</comment>
<feature type="domain" description="Acetyl-coenzyme A synthetase N-terminal" evidence="3">
    <location>
        <begin position="31"/>
        <end position="88"/>
    </location>
</feature>
<reference evidence="5" key="1">
    <citation type="submission" date="2016-10" db="EMBL/GenBank/DDBJ databases">
        <authorList>
            <person name="Varghese N."/>
            <person name="Submissions S."/>
        </authorList>
    </citation>
    <scope>NUCLEOTIDE SEQUENCE [LARGE SCALE GENOMIC DNA]</scope>
    <source>
        <strain evidence="5">DSM 24450</strain>
    </source>
</reference>
<dbReference type="PANTHER" id="PTHR44378">
    <property type="entry name" value="ACYL-ACTIVATING ENZYME 17, PEROXISOMAL-RELATED"/>
    <property type="match status" value="1"/>
</dbReference>
<evidence type="ECO:0000256" key="1">
    <source>
        <dbReference type="ARBA" id="ARBA00006432"/>
    </source>
</evidence>
<dbReference type="PROSITE" id="PS00455">
    <property type="entry name" value="AMP_BINDING"/>
    <property type="match status" value="1"/>
</dbReference>
<dbReference type="Pfam" id="PF00501">
    <property type="entry name" value="AMP-binding"/>
    <property type="match status" value="1"/>
</dbReference>
<dbReference type="PANTHER" id="PTHR44378:SF2">
    <property type="entry name" value="ACYL-ACTIVATING ENZYME 17, PEROXISOMAL-RELATED"/>
    <property type="match status" value="1"/>
</dbReference>
<organism evidence="4 5">
    <name type="scientific">Lutibacter maritimus</name>
    <dbReference type="NCBI Taxonomy" id="593133"/>
    <lineage>
        <taxon>Bacteria</taxon>
        <taxon>Pseudomonadati</taxon>
        <taxon>Bacteroidota</taxon>
        <taxon>Flavobacteriia</taxon>
        <taxon>Flavobacteriales</taxon>
        <taxon>Flavobacteriaceae</taxon>
        <taxon>Lutibacter</taxon>
    </lineage>
</organism>
<protein>
    <submittedName>
        <fullName evidence="4">Acetyl-CoA synthetase</fullName>
    </submittedName>
</protein>
<dbReference type="AlphaFoldDB" id="A0A1I6PK17"/>
<dbReference type="RefSeq" id="WP_090223517.1">
    <property type="nucleotide sequence ID" value="NZ_FOZP01000002.1"/>
</dbReference>
<dbReference type="STRING" id="593133.SAMN04488006_1118"/>
<dbReference type="OrthoDB" id="4317020at2"/>
<dbReference type="Pfam" id="PF16177">
    <property type="entry name" value="ACAS_N"/>
    <property type="match status" value="1"/>
</dbReference>
<sequence>MSIVPVWKPSKETIEQSNIFKMMQKKGFDKYQDFWKWSVANKEDFWASTVKNLNIQLVENYTSIVDISKGVENAEWLKNAKLNIVDSCFQNDDDAIAIIFQESGKELQKVSQKQLLELVNKIANGLINLGLKVGDSIAIDMPMTLEAVAIYLAGIKAGMPIVTIADSFTPNEIEVRLKITEPKIIFTQDVLHRAGKEIPLYKKVVASNAPKAIVLKSSKENIELRNEDLFWDAFLSSKTEFKTVIQKPDDIITILFSSGTTGDPKAIPWTHTTPIKSASDGYYHQDIHKNDVVCWPTNLGWMMGPWLVFATLINKATIALYYDMPTGNGFGEFIQNTKVTMLGVIPSFVKYWKTSKNMEKYHWNSIKCFSSTGEVSNADEMNYLMQLANNKPVIEYCGGTEIGGGYVTSTVVQPNIASTFSTQALGGEFVLLNDNHNKCSKGELFLIPPIMGLSNTLLNRDHYKVYYKGTPTFEGKLLRRHGDELEELENGYYKAQGRVDDAMNLGGIKVSSVQIERVLNSLEFIKESAAIAASPENGGPSLLVIFYVENPSHLIENQRLQQAINCVKEKLNPLFKVHDLVKIEALPRTASNKVMRRSLRDLYESK</sequence>
<dbReference type="InterPro" id="IPR032387">
    <property type="entry name" value="ACAS_N"/>
</dbReference>
<dbReference type="SUPFAM" id="SSF56801">
    <property type="entry name" value="Acetyl-CoA synthetase-like"/>
    <property type="match status" value="1"/>
</dbReference>
<dbReference type="EMBL" id="FOZP01000002">
    <property type="protein sequence ID" value="SFS40543.1"/>
    <property type="molecule type" value="Genomic_DNA"/>
</dbReference>
<keyword evidence="5" id="KW-1185">Reference proteome</keyword>
<name>A0A1I6PK17_9FLAO</name>
<evidence type="ECO:0000313" key="5">
    <source>
        <dbReference type="Proteomes" id="UP000199312"/>
    </source>
</evidence>
<dbReference type="InterPro" id="IPR000873">
    <property type="entry name" value="AMP-dep_synth/lig_dom"/>
</dbReference>
<accession>A0A1I6PK17</accession>
<feature type="domain" description="AMP-dependent synthetase/ligase" evidence="2">
    <location>
        <begin position="91"/>
        <end position="437"/>
    </location>
</feature>
<gene>
    <name evidence="4" type="ORF">SAMN04488006_1118</name>
</gene>
<dbReference type="Gene3D" id="3.30.300.30">
    <property type="match status" value="1"/>
</dbReference>
<dbReference type="InterPro" id="IPR020845">
    <property type="entry name" value="AMP-binding_CS"/>
</dbReference>
<dbReference type="Gene3D" id="3.40.50.12780">
    <property type="entry name" value="N-terminal domain of ligase-like"/>
    <property type="match status" value="1"/>
</dbReference>
<evidence type="ECO:0000259" key="3">
    <source>
        <dbReference type="Pfam" id="PF16177"/>
    </source>
</evidence>
<dbReference type="InterPro" id="IPR045851">
    <property type="entry name" value="AMP-bd_C_sf"/>
</dbReference>
<proteinExistence type="inferred from homology"/>
<dbReference type="InterPro" id="IPR042099">
    <property type="entry name" value="ANL_N_sf"/>
</dbReference>